<evidence type="ECO:0000256" key="2">
    <source>
        <dbReference type="SAM" id="SignalP"/>
    </source>
</evidence>
<comment type="caution">
    <text evidence="3">The sequence shown here is derived from an EMBL/GenBank/DDBJ whole genome shotgun (WGS) entry which is preliminary data.</text>
</comment>
<feature type="signal peptide" evidence="2">
    <location>
        <begin position="1"/>
        <end position="34"/>
    </location>
</feature>
<sequence>MGKHSRRKSGYLPKVAVGAAPVALLFAAPAAALASPAELTLPLDHREDSTFGRDVSTSGQDDSSVVRETLTATRHDFLAKEVAGAVLTTDLAESAITRREERQTETSAASRETEALTRNGRHTLRLGAVRAVTANYQRLGQGDSRTLSLSPIAGGTERRTGLGEGTTHGVWLADGVDVLSQNAEQLDTGLHGSFAGDLQGALSANRSSGQAVDLGSLGAVGTTSEQHATGQIAGVLDLDQEHELGGQLGPAWGWTKTTQSVGPDGPAGSIRGDLGVDHVVHAEGGTTTVRGTLDRSGSLSVLDRPVLGF</sequence>
<gene>
    <name evidence="3" type="ORF">CF165_03605</name>
</gene>
<reference evidence="4" key="1">
    <citation type="submission" date="2017-07" db="EMBL/GenBank/DDBJ databases">
        <title>Comparative genome mining reveals phylogenetic distribution patterns of secondary metabolites in Amycolatopsis.</title>
        <authorList>
            <person name="Adamek M."/>
            <person name="Alanjary M."/>
            <person name="Sales-Ortells H."/>
            <person name="Goodfellow M."/>
            <person name="Bull A.T."/>
            <person name="Kalinowski J."/>
            <person name="Ziemert N."/>
        </authorList>
    </citation>
    <scope>NUCLEOTIDE SEQUENCE [LARGE SCALE GENOMIC DNA]</scope>
    <source>
        <strain evidence="4">H5</strain>
    </source>
</reference>
<name>A0A229TG22_9PSEU</name>
<protein>
    <submittedName>
        <fullName evidence="3">Uncharacterized protein</fullName>
    </submittedName>
</protein>
<organism evidence="3 4">
    <name type="scientific">Amycolatopsis vastitatis</name>
    <dbReference type="NCBI Taxonomy" id="1905142"/>
    <lineage>
        <taxon>Bacteria</taxon>
        <taxon>Bacillati</taxon>
        <taxon>Actinomycetota</taxon>
        <taxon>Actinomycetes</taxon>
        <taxon>Pseudonocardiales</taxon>
        <taxon>Pseudonocardiaceae</taxon>
        <taxon>Amycolatopsis</taxon>
    </lineage>
</organism>
<dbReference type="EMBL" id="NMUL01000005">
    <property type="protein sequence ID" value="OXM70197.1"/>
    <property type="molecule type" value="Genomic_DNA"/>
</dbReference>
<feature type="region of interest" description="Disordered" evidence="1">
    <location>
        <begin position="97"/>
        <end position="119"/>
    </location>
</feature>
<keyword evidence="2" id="KW-0732">Signal</keyword>
<dbReference type="RefSeq" id="WP_093945975.1">
    <property type="nucleotide sequence ID" value="NZ_NMUL01000005.1"/>
</dbReference>
<dbReference type="OrthoDB" id="3603753at2"/>
<dbReference type="AlphaFoldDB" id="A0A229TG22"/>
<dbReference type="Proteomes" id="UP000215199">
    <property type="component" value="Unassembled WGS sequence"/>
</dbReference>
<accession>A0A229TG22</accession>
<keyword evidence="4" id="KW-1185">Reference proteome</keyword>
<proteinExistence type="predicted"/>
<feature type="chain" id="PRO_5012443777" evidence="2">
    <location>
        <begin position="35"/>
        <end position="309"/>
    </location>
</feature>
<evidence type="ECO:0000313" key="4">
    <source>
        <dbReference type="Proteomes" id="UP000215199"/>
    </source>
</evidence>
<evidence type="ECO:0000313" key="3">
    <source>
        <dbReference type="EMBL" id="OXM70197.1"/>
    </source>
</evidence>
<evidence type="ECO:0000256" key="1">
    <source>
        <dbReference type="SAM" id="MobiDB-lite"/>
    </source>
</evidence>